<feature type="domain" description="Myb-like" evidence="7">
    <location>
        <begin position="31"/>
        <end position="99"/>
    </location>
</feature>
<name>A0AA87ZXA8_FICCA</name>
<evidence type="ECO:0000256" key="2">
    <source>
        <dbReference type="ARBA" id="ARBA00023015"/>
    </source>
</evidence>
<dbReference type="EMBL" id="BTGU01000011">
    <property type="protein sequence ID" value="GMN40725.1"/>
    <property type="molecule type" value="Genomic_DNA"/>
</dbReference>
<dbReference type="GO" id="GO:0005634">
    <property type="term" value="C:nucleus"/>
    <property type="evidence" value="ECO:0007669"/>
    <property type="project" value="UniProtKB-SubCell"/>
</dbReference>
<accession>A0AA87ZXA8</accession>
<feature type="compositionally biased region" description="Acidic residues" evidence="6">
    <location>
        <begin position="162"/>
        <end position="175"/>
    </location>
</feature>
<evidence type="ECO:0000259" key="7">
    <source>
        <dbReference type="PROSITE" id="PS50090"/>
    </source>
</evidence>
<comment type="subcellular location">
    <subcellularLocation>
        <location evidence="1">Nucleus</location>
    </subcellularLocation>
</comment>
<dbReference type="PANTHER" id="PTHR21654">
    <property type="entry name" value="FI21293P1"/>
    <property type="match status" value="1"/>
</dbReference>
<dbReference type="Proteomes" id="UP001187192">
    <property type="component" value="Unassembled WGS sequence"/>
</dbReference>
<evidence type="ECO:0000256" key="3">
    <source>
        <dbReference type="ARBA" id="ARBA00023125"/>
    </source>
</evidence>
<sequence length="301" mass="34918">MMMYGWGDNEEESMAGTRIAPMMAMMSASVQGQWGPQETKELISIRAEMERDSSSPSASATGAGAKRSKALWDAVSFKMSERGFARTPDQCKCKWKNLLNRYKGKETSDPETGQQCPFFEELHALFTERAKSMQRLLLESEVGSPRSRKKMKRSSAGRSSDEFSENEEDKDDTDEEKPARSNQRKRKAEKTAPDKSSKAANTGFATNSATDVHGVLKEFFQQQLRMEKQWMEMMEQRAYKQQLFEQEWRQSMEKLERGRLMIEQAWRERDEQRRIREESRAERRDALLTTLLNNLLHDQNL</sequence>
<keyword evidence="2" id="KW-0805">Transcription regulation</keyword>
<reference evidence="8" key="1">
    <citation type="submission" date="2023-07" db="EMBL/GenBank/DDBJ databases">
        <title>draft genome sequence of fig (Ficus carica).</title>
        <authorList>
            <person name="Takahashi T."/>
            <person name="Nishimura K."/>
        </authorList>
    </citation>
    <scope>NUCLEOTIDE SEQUENCE</scope>
</reference>
<evidence type="ECO:0000256" key="1">
    <source>
        <dbReference type="ARBA" id="ARBA00004123"/>
    </source>
</evidence>
<dbReference type="InterPro" id="IPR044822">
    <property type="entry name" value="Myb_DNA-bind_4"/>
</dbReference>
<dbReference type="PROSITE" id="PS50090">
    <property type="entry name" value="MYB_LIKE"/>
    <property type="match status" value="1"/>
</dbReference>
<keyword evidence="3" id="KW-0238">DNA-binding</keyword>
<organism evidence="8 9">
    <name type="scientific">Ficus carica</name>
    <name type="common">Common fig</name>
    <dbReference type="NCBI Taxonomy" id="3494"/>
    <lineage>
        <taxon>Eukaryota</taxon>
        <taxon>Viridiplantae</taxon>
        <taxon>Streptophyta</taxon>
        <taxon>Embryophyta</taxon>
        <taxon>Tracheophyta</taxon>
        <taxon>Spermatophyta</taxon>
        <taxon>Magnoliopsida</taxon>
        <taxon>eudicotyledons</taxon>
        <taxon>Gunneridae</taxon>
        <taxon>Pentapetalae</taxon>
        <taxon>rosids</taxon>
        <taxon>fabids</taxon>
        <taxon>Rosales</taxon>
        <taxon>Moraceae</taxon>
        <taxon>Ficeae</taxon>
        <taxon>Ficus</taxon>
    </lineage>
</organism>
<dbReference type="InterPro" id="IPR001005">
    <property type="entry name" value="SANT/Myb"/>
</dbReference>
<keyword evidence="5" id="KW-0539">Nucleus</keyword>
<feature type="compositionally biased region" description="Low complexity" evidence="6">
    <location>
        <begin position="54"/>
        <end position="65"/>
    </location>
</feature>
<protein>
    <recommendedName>
        <fullName evidence="7">Myb-like domain-containing protein</fullName>
    </recommendedName>
</protein>
<dbReference type="FunFam" id="1.10.10.60:FF:000032">
    <property type="entry name" value="Zinc finger and SCAN domain-containing 20"/>
    <property type="match status" value="1"/>
</dbReference>
<dbReference type="GO" id="GO:0006355">
    <property type="term" value="P:regulation of DNA-templated transcription"/>
    <property type="evidence" value="ECO:0007669"/>
    <property type="project" value="UniProtKB-ARBA"/>
</dbReference>
<feature type="region of interest" description="Disordered" evidence="6">
    <location>
        <begin position="48"/>
        <end position="67"/>
    </location>
</feature>
<keyword evidence="9" id="KW-1185">Reference proteome</keyword>
<feature type="compositionally biased region" description="Basic residues" evidence="6">
    <location>
        <begin position="146"/>
        <end position="155"/>
    </location>
</feature>
<evidence type="ECO:0000313" key="9">
    <source>
        <dbReference type="Proteomes" id="UP001187192"/>
    </source>
</evidence>
<evidence type="ECO:0000313" key="8">
    <source>
        <dbReference type="EMBL" id="GMN40725.1"/>
    </source>
</evidence>
<dbReference type="Gene3D" id="1.10.10.60">
    <property type="entry name" value="Homeodomain-like"/>
    <property type="match status" value="1"/>
</dbReference>
<proteinExistence type="predicted"/>
<keyword evidence="4" id="KW-0804">Transcription</keyword>
<evidence type="ECO:0000256" key="4">
    <source>
        <dbReference type="ARBA" id="ARBA00023163"/>
    </source>
</evidence>
<evidence type="ECO:0000256" key="5">
    <source>
        <dbReference type="ARBA" id="ARBA00023242"/>
    </source>
</evidence>
<dbReference type="Pfam" id="PF13837">
    <property type="entry name" value="Myb_DNA-bind_4"/>
    <property type="match status" value="1"/>
</dbReference>
<gene>
    <name evidence="8" type="ORF">TIFTF001_009949</name>
</gene>
<feature type="region of interest" description="Disordered" evidence="6">
    <location>
        <begin position="138"/>
        <end position="205"/>
    </location>
</feature>
<dbReference type="CDD" id="cd12203">
    <property type="entry name" value="GT1"/>
    <property type="match status" value="1"/>
</dbReference>
<dbReference type="AlphaFoldDB" id="A0AA87ZXA8"/>
<evidence type="ECO:0000256" key="6">
    <source>
        <dbReference type="SAM" id="MobiDB-lite"/>
    </source>
</evidence>
<dbReference type="GO" id="GO:0003677">
    <property type="term" value="F:DNA binding"/>
    <property type="evidence" value="ECO:0007669"/>
    <property type="project" value="UniProtKB-KW"/>
</dbReference>
<dbReference type="PANTHER" id="PTHR21654:SF84">
    <property type="entry name" value="SI:DKEY-66I24.7"/>
    <property type="match status" value="1"/>
</dbReference>
<comment type="caution">
    <text evidence="8">The sequence shown here is derived from an EMBL/GenBank/DDBJ whole genome shotgun (WGS) entry which is preliminary data.</text>
</comment>